<dbReference type="FunFam" id="3.40.640.10:FF:000006">
    <property type="entry name" value="5-aminolevulinate synthase, mitochondrial"/>
    <property type="match status" value="1"/>
</dbReference>
<comment type="caution">
    <text evidence="11">The sequence shown here is derived from an EMBL/GenBank/DDBJ whole genome shotgun (WGS) entry which is preliminary data.</text>
</comment>
<evidence type="ECO:0000256" key="3">
    <source>
        <dbReference type="ARBA" id="ARBA00008392"/>
    </source>
</evidence>
<dbReference type="GO" id="GO:0006783">
    <property type="term" value="P:heme biosynthetic process"/>
    <property type="evidence" value="ECO:0007669"/>
    <property type="project" value="UniProtKB-ARBA"/>
</dbReference>
<dbReference type="EMBL" id="LSSL01001771">
    <property type="protein sequence ID" value="OLY82203.1"/>
    <property type="molecule type" value="Genomic_DNA"/>
</dbReference>
<comment type="similarity">
    <text evidence="3 8">Belongs to the class-II pyridoxal-phosphate-dependent aminotransferase family.</text>
</comment>
<keyword evidence="12" id="KW-1185">Reference proteome</keyword>
<gene>
    <name evidence="11" type="ORF">AYI68_g3676</name>
</gene>
<dbReference type="Gene3D" id="3.40.640.10">
    <property type="entry name" value="Type I PLP-dependent aspartate aminotransferase-like (Major domain)"/>
    <property type="match status" value="1"/>
</dbReference>
<dbReference type="Gene3D" id="3.90.1150.10">
    <property type="entry name" value="Aspartate Aminotransferase, domain 1"/>
    <property type="match status" value="1"/>
</dbReference>
<accession>A0A1R0GZ79</accession>
<sequence length="540" mass="58546">MMKSAASSARIPSAYAKRIISELGNMKDAGTFKNERVISSSQEAVITVKTTVDSQTVEKQVLNFCANNYLGLANDPKIIAKAHEYLDKYGNGLSSVRFICGTQTIHKNLEDKLSSFYGKEDTILYSSCFDANASIFEALLTDKDAVISDSLNHASIIDGIRLSKAKRFRYKNCDLADLEAQLVLADQAGAQVKMIVTDGVFSMDGKIAPLVGICDLADKYDAMVFVDDCHATGVIGKSGKGSGEYYGVMDRIHLINSTLGKSLGGASGGYTTGDKLSIAMLRNRGRPYLFSNTLAPSVVGGGEAALDLLLSGSGDGLKRLQDNTTKFRTEMKKAGFVLKGDDHPIVPIMLGDAKLASQFADEMLNLGIYVIGFSYPVVPKESMWPKKSHSFNLDPPTSSIPSCSTNSTTPTNSPSNKHSLAPSTSSNSKKPAVSKLKRFNSLNSSSNSLPPFCSILPSKTPPLNQSDHFSIDFFKKPQLSSFSSKKSYKVLKKKLFFDDKSDDFDDPFLNAQPPFNSQISEATDLIRNAIENGKPDVDLR</sequence>
<evidence type="ECO:0000256" key="5">
    <source>
        <dbReference type="ARBA" id="ARBA00022679"/>
    </source>
</evidence>
<dbReference type="Pfam" id="PF00155">
    <property type="entry name" value="Aminotran_1_2"/>
    <property type="match status" value="1"/>
</dbReference>
<keyword evidence="11" id="KW-0436">Ligase</keyword>
<dbReference type="GO" id="GO:0016874">
    <property type="term" value="F:ligase activity"/>
    <property type="evidence" value="ECO:0007669"/>
    <property type="project" value="UniProtKB-KW"/>
</dbReference>
<dbReference type="InterPro" id="IPR011282">
    <property type="entry name" value="2am3keto_CoA_ligase"/>
</dbReference>
<evidence type="ECO:0000256" key="9">
    <source>
        <dbReference type="SAM" id="MobiDB-lite"/>
    </source>
</evidence>
<evidence type="ECO:0000256" key="6">
    <source>
        <dbReference type="ARBA" id="ARBA00022898"/>
    </source>
</evidence>
<feature type="compositionally biased region" description="Polar residues" evidence="9">
    <location>
        <begin position="417"/>
        <end position="429"/>
    </location>
</feature>
<dbReference type="InterPro" id="IPR015424">
    <property type="entry name" value="PyrdxlP-dep_Trfase"/>
</dbReference>
<dbReference type="Proteomes" id="UP000187455">
    <property type="component" value="Unassembled WGS sequence"/>
</dbReference>
<evidence type="ECO:0000313" key="11">
    <source>
        <dbReference type="EMBL" id="OLY82203.1"/>
    </source>
</evidence>
<dbReference type="GO" id="GO:0030170">
    <property type="term" value="F:pyridoxal phosphate binding"/>
    <property type="evidence" value="ECO:0007669"/>
    <property type="project" value="InterPro"/>
</dbReference>
<evidence type="ECO:0000313" key="12">
    <source>
        <dbReference type="Proteomes" id="UP000187455"/>
    </source>
</evidence>
<feature type="domain" description="Aminotransferase class I/classII large" evidence="10">
    <location>
        <begin position="60"/>
        <end position="379"/>
    </location>
</feature>
<dbReference type="InterPro" id="IPR004839">
    <property type="entry name" value="Aminotransferase_I/II_large"/>
</dbReference>
<evidence type="ECO:0000256" key="1">
    <source>
        <dbReference type="ARBA" id="ARBA00001933"/>
    </source>
</evidence>
<dbReference type="PROSITE" id="PS00599">
    <property type="entry name" value="AA_TRANSFER_CLASS_2"/>
    <property type="match status" value="1"/>
</dbReference>
<organism evidence="11 12">
    <name type="scientific">Smittium mucronatum</name>
    <dbReference type="NCBI Taxonomy" id="133383"/>
    <lineage>
        <taxon>Eukaryota</taxon>
        <taxon>Fungi</taxon>
        <taxon>Fungi incertae sedis</taxon>
        <taxon>Zoopagomycota</taxon>
        <taxon>Kickxellomycotina</taxon>
        <taxon>Harpellomycetes</taxon>
        <taxon>Harpellales</taxon>
        <taxon>Legeriomycetaceae</taxon>
        <taxon>Smittium</taxon>
    </lineage>
</organism>
<keyword evidence="6 8" id="KW-0663">Pyridoxal phosphate</keyword>
<feature type="compositionally biased region" description="Low complexity" evidence="9">
    <location>
        <begin position="395"/>
        <end position="416"/>
    </location>
</feature>
<comment type="function">
    <text evidence="2">Catalyzes the synthesis of 5-aminolevulinate (ALA) from succinyl-CoA and glycine, the first and rate-limiting step in heme biosynthesis.</text>
</comment>
<comment type="cofactor">
    <cofactor evidence="1 8">
        <name>pyridoxal 5'-phosphate</name>
        <dbReference type="ChEBI" id="CHEBI:597326"/>
    </cofactor>
</comment>
<dbReference type="NCBIfam" id="NF005394">
    <property type="entry name" value="PRK06939.1"/>
    <property type="match status" value="1"/>
</dbReference>
<dbReference type="PANTHER" id="PTHR13693:SF102">
    <property type="entry name" value="2-AMINO-3-KETOBUTYRATE COENZYME A LIGASE, MITOCHONDRIAL"/>
    <property type="match status" value="1"/>
</dbReference>
<evidence type="ECO:0000259" key="10">
    <source>
        <dbReference type="Pfam" id="PF00155"/>
    </source>
</evidence>
<keyword evidence="7" id="KW-0012">Acyltransferase</keyword>
<dbReference type="InterPro" id="IPR015422">
    <property type="entry name" value="PyrdxlP-dep_Trfase_small"/>
</dbReference>
<dbReference type="GO" id="GO:0008890">
    <property type="term" value="F:glycine C-acetyltransferase activity"/>
    <property type="evidence" value="ECO:0007669"/>
    <property type="project" value="InterPro"/>
</dbReference>
<dbReference type="InterPro" id="IPR015421">
    <property type="entry name" value="PyrdxlP-dep_Trfase_major"/>
</dbReference>
<keyword evidence="5" id="KW-0808">Transferase</keyword>
<dbReference type="CDD" id="cd06454">
    <property type="entry name" value="KBL_like"/>
    <property type="match status" value="1"/>
</dbReference>
<evidence type="ECO:0000256" key="7">
    <source>
        <dbReference type="ARBA" id="ARBA00023315"/>
    </source>
</evidence>
<dbReference type="AlphaFoldDB" id="A0A1R0GZ79"/>
<evidence type="ECO:0000256" key="4">
    <source>
        <dbReference type="ARBA" id="ARBA00019560"/>
    </source>
</evidence>
<feature type="region of interest" description="Disordered" evidence="9">
    <location>
        <begin position="395"/>
        <end position="432"/>
    </location>
</feature>
<dbReference type="GO" id="GO:0006567">
    <property type="term" value="P:L-threonine catabolic process"/>
    <property type="evidence" value="ECO:0007669"/>
    <property type="project" value="InterPro"/>
</dbReference>
<dbReference type="InterPro" id="IPR001917">
    <property type="entry name" value="Aminotrans_II_pyridoxalP_BS"/>
</dbReference>
<dbReference type="OrthoDB" id="10263824at2759"/>
<reference evidence="11 12" key="1">
    <citation type="journal article" date="2016" name="Mol. Biol. Evol.">
        <title>Genome-Wide Survey of Gut Fungi (Harpellales) Reveals the First Horizontally Transferred Ubiquitin Gene from a Mosquito Host.</title>
        <authorList>
            <person name="Wang Y."/>
            <person name="White M.M."/>
            <person name="Kvist S."/>
            <person name="Moncalvo J.M."/>
        </authorList>
    </citation>
    <scope>NUCLEOTIDE SEQUENCE [LARGE SCALE GENOMIC DNA]</scope>
    <source>
        <strain evidence="11 12">ALG-7-W6</strain>
    </source>
</reference>
<proteinExistence type="inferred from homology"/>
<name>A0A1R0GZ79_9FUNG</name>
<evidence type="ECO:0000256" key="8">
    <source>
        <dbReference type="RuleBase" id="RU003693"/>
    </source>
</evidence>
<protein>
    <recommendedName>
        <fullName evidence="4">5-aminolevulinate synthase, mitochondrial</fullName>
    </recommendedName>
</protein>
<evidence type="ECO:0000256" key="2">
    <source>
        <dbReference type="ARBA" id="ARBA00003076"/>
    </source>
</evidence>
<dbReference type="PANTHER" id="PTHR13693">
    <property type="entry name" value="CLASS II AMINOTRANSFERASE/8-AMINO-7-OXONONANOATE SYNTHASE"/>
    <property type="match status" value="1"/>
</dbReference>
<dbReference type="SUPFAM" id="SSF53383">
    <property type="entry name" value="PLP-dependent transferases"/>
    <property type="match status" value="1"/>
</dbReference>
<dbReference type="NCBIfam" id="TIGR01822">
    <property type="entry name" value="2am3keto_CoA"/>
    <property type="match status" value="1"/>
</dbReference>
<dbReference type="InterPro" id="IPR050087">
    <property type="entry name" value="AON_synthase_class-II"/>
</dbReference>
<dbReference type="STRING" id="133383.A0A1R0GZ79"/>